<dbReference type="SUPFAM" id="SSF81321">
    <property type="entry name" value="Family A G protein-coupled receptor-like"/>
    <property type="match status" value="1"/>
</dbReference>
<keyword evidence="7 9" id="KW-0675">Receptor</keyword>
<dbReference type="InterPro" id="IPR017452">
    <property type="entry name" value="GPCR_Rhodpsn_7TM"/>
</dbReference>
<dbReference type="InterPro" id="IPR000276">
    <property type="entry name" value="GPCR_Rhodpsn"/>
</dbReference>
<dbReference type="OrthoDB" id="5797723at2759"/>
<comment type="subcellular location">
    <subcellularLocation>
        <location evidence="1">Cell membrane</location>
        <topology evidence="1">Multi-pass membrane protein</topology>
    </subcellularLocation>
</comment>
<dbReference type="PRINTS" id="PR00237">
    <property type="entry name" value="GPCRRHODOPSN"/>
</dbReference>
<keyword evidence="4 10" id="KW-1133">Transmembrane helix</keyword>
<dbReference type="PANTHER" id="PTHR24230:SF75">
    <property type="entry name" value="RELAXIN FAMILY PEPTIDE RECEPTOR 3"/>
    <property type="match status" value="1"/>
</dbReference>
<feature type="domain" description="G-protein coupled receptors family 1 profile" evidence="11">
    <location>
        <begin position="21"/>
        <end position="137"/>
    </location>
</feature>
<keyword evidence="3 9" id="KW-0812">Transmembrane</keyword>
<evidence type="ECO:0000256" key="4">
    <source>
        <dbReference type="ARBA" id="ARBA00022989"/>
    </source>
</evidence>
<name>A0A0D8XDI9_DICVI</name>
<gene>
    <name evidence="12" type="ORF">DICVIV_12312</name>
</gene>
<evidence type="ECO:0000256" key="10">
    <source>
        <dbReference type="SAM" id="Phobius"/>
    </source>
</evidence>
<sequence length="137" mass="15470">MPLFLIVISLYSVTVSTGIFGNVWVICSIARTRKPRGLLGHTSPSDRLRVYISALAIVDLTVLMVLFTRTIYLTVPYLMLDTNSCRAMFVIEQSVKLASLTLLSCISIERYITIRKPFCSQNERRSLNGERETVKPP</sequence>
<dbReference type="PROSITE" id="PS50262">
    <property type="entry name" value="G_PROTEIN_RECEP_F1_2"/>
    <property type="match status" value="1"/>
</dbReference>
<dbReference type="Pfam" id="PF00001">
    <property type="entry name" value="7tm_1"/>
    <property type="match status" value="1"/>
</dbReference>
<dbReference type="PANTHER" id="PTHR24230">
    <property type="entry name" value="G-PROTEIN COUPLED RECEPTOR"/>
    <property type="match status" value="1"/>
</dbReference>
<keyword evidence="8 9" id="KW-0807">Transducer</keyword>
<evidence type="ECO:0000313" key="12">
    <source>
        <dbReference type="EMBL" id="KJH41709.1"/>
    </source>
</evidence>
<dbReference type="EMBL" id="KN716774">
    <property type="protein sequence ID" value="KJH41709.1"/>
    <property type="molecule type" value="Genomic_DNA"/>
</dbReference>
<evidence type="ECO:0000256" key="2">
    <source>
        <dbReference type="ARBA" id="ARBA00022475"/>
    </source>
</evidence>
<dbReference type="Gene3D" id="1.20.1070.10">
    <property type="entry name" value="Rhodopsin 7-helix transmembrane proteins"/>
    <property type="match status" value="1"/>
</dbReference>
<dbReference type="AlphaFoldDB" id="A0A0D8XDI9"/>
<feature type="transmembrane region" description="Helical" evidence="10">
    <location>
        <begin position="48"/>
        <end position="67"/>
    </location>
</feature>
<comment type="similarity">
    <text evidence="9">Belongs to the G-protein coupled receptor 1 family.</text>
</comment>
<organism evidence="12 13">
    <name type="scientific">Dictyocaulus viviparus</name>
    <name type="common">Bovine lungworm</name>
    <dbReference type="NCBI Taxonomy" id="29172"/>
    <lineage>
        <taxon>Eukaryota</taxon>
        <taxon>Metazoa</taxon>
        <taxon>Ecdysozoa</taxon>
        <taxon>Nematoda</taxon>
        <taxon>Chromadorea</taxon>
        <taxon>Rhabditida</taxon>
        <taxon>Rhabditina</taxon>
        <taxon>Rhabditomorpha</taxon>
        <taxon>Strongyloidea</taxon>
        <taxon>Metastrongylidae</taxon>
        <taxon>Dictyocaulus</taxon>
    </lineage>
</organism>
<keyword evidence="2" id="KW-1003">Cell membrane</keyword>
<evidence type="ECO:0000256" key="1">
    <source>
        <dbReference type="ARBA" id="ARBA00004651"/>
    </source>
</evidence>
<dbReference type="PROSITE" id="PS00237">
    <property type="entry name" value="G_PROTEIN_RECEP_F1_1"/>
    <property type="match status" value="1"/>
</dbReference>
<dbReference type="Proteomes" id="UP000053766">
    <property type="component" value="Unassembled WGS sequence"/>
</dbReference>
<accession>A0A0D8XDI9</accession>
<evidence type="ECO:0000256" key="9">
    <source>
        <dbReference type="RuleBase" id="RU000688"/>
    </source>
</evidence>
<keyword evidence="6 10" id="KW-0472">Membrane</keyword>
<reference evidence="13" key="2">
    <citation type="journal article" date="2016" name="Sci. Rep.">
        <title>Dictyocaulus viviparus genome, variome and transcriptome elucidate lungworm biology and support future intervention.</title>
        <authorList>
            <person name="McNulty S.N."/>
            <person name="Strube C."/>
            <person name="Rosa B.A."/>
            <person name="Martin J.C."/>
            <person name="Tyagi R."/>
            <person name="Choi Y.J."/>
            <person name="Wang Q."/>
            <person name="Hallsworth Pepin K."/>
            <person name="Zhang X."/>
            <person name="Ozersky P."/>
            <person name="Wilson R.K."/>
            <person name="Sternberg P.W."/>
            <person name="Gasser R.B."/>
            <person name="Mitreva M."/>
        </authorList>
    </citation>
    <scope>NUCLEOTIDE SEQUENCE [LARGE SCALE GENOMIC DNA]</scope>
    <source>
        <strain evidence="13">HannoverDv2000</strain>
    </source>
</reference>
<evidence type="ECO:0000256" key="8">
    <source>
        <dbReference type="ARBA" id="ARBA00023224"/>
    </source>
</evidence>
<protein>
    <recommendedName>
        <fullName evidence="11">G-protein coupled receptors family 1 profile domain-containing protein</fullName>
    </recommendedName>
</protein>
<evidence type="ECO:0000256" key="3">
    <source>
        <dbReference type="ARBA" id="ARBA00022692"/>
    </source>
</evidence>
<dbReference type="GO" id="GO:0008528">
    <property type="term" value="F:G protein-coupled peptide receptor activity"/>
    <property type="evidence" value="ECO:0007669"/>
    <property type="project" value="TreeGrafter"/>
</dbReference>
<evidence type="ECO:0000313" key="13">
    <source>
        <dbReference type="Proteomes" id="UP000053766"/>
    </source>
</evidence>
<dbReference type="CDD" id="cd00637">
    <property type="entry name" value="7tm_classA_rhodopsin-like"/>
    <property type="match status" value="1"/>
</dbReference>
<feature type="transmembrane region" description="Helical" evidence="10">
    <location>
        <begin position="6"/>
        <end position="27"/>
    </location>
</feature>
<dbReference type="GO" id="GO:0005886">
    <property type="term" value="C:plasma membrane"/>
    <property type="evidence" value="ECO:0007669"/>
    <property type="project" value="UniProtKB-SubCell"/>
</dbReference>
<reference evidence="12 13" key="1">
    <citation type="submission" date="2013-11" db="EMBL/GenBank/DDBJ databases">
        <title>Draft genome of the bovine lungworm Dictyocaulus viviparus.</title>
        <authorList>
            <person name="Mitreva M."/>
        </authorList>
    </citation>
    <scope>NUCLEOTIDE SEQUENCE [LARGE SCALE GENOMIC DNA]</scope>
    <source>
        <strain evidence="12 13">HannoverDv2000</strain>
    </source>
</reference>
<evidence type="ECO:0000256" key="5">
    <source>
        <dbReference type="ARBA" id="ARBA00023040"/>
    </source>
</evidence>
<evidence type="ECO:0000256" key="6">
    <source>
        <dbReference type="ARBA" id="ARBA00023136"/>
    </source>
</evidence>
<keyword evidence="13" id="KW-1185">Reference proteome</keyword>
<dbReference type="GO" id="GO:0007218">
    <property type="term" value="P:neuropeptide signaling pathway"/>
    <property type="evidence" value="ECO:0007669"/>
    <property type="project" value="TreeGrafter"/>
</dbReference>
<dbReference type="STRING" id="29172.A0A0D8XDI9"/>
<proteinExistence type="inferred from homology"/>
<keyword evidence="5 9" id="KW-0297">G-protein coupled receptor</keyword>
<evidence type="ECO:0000259" key="11">
    <source>
        <dbReference type="PROSITE" id="PS50262"/>
    </source>
</evidence>
<evidence type="ECO:0000256" key="7">
    <source>
        <dbReference type="ARBA" id="ARBA00023170"/>
    </source>
</evidence>